<reference evidence="2" key="1">
    <citation type="submission" date="2019-08" db="EMBL/GenBank/DDBJ databases">
        <title>The genome of the North American firefly Photinus pyralis.</title>
        <authorList>
            <consortium name="Photinus pyralis genome working group"/>
            <person name="Fallon T.R."/>
            <person name="Sander Lower S.E."/>
            <person name="Weng J.-K."/>
        </authorList>
    </citation>
    <scope>NUCLEOTIDE SEQUENCE</scope>
    <source>
        <strain evidence="2">TRF0915ILg1</strain>
        <tissue evidence="2">Whole body</tissue>
    </source>
</reference>
<organism evidence="2 3">
    <name type="scientific">Ignelater luminosus</name>
    <name type="common">Cucubano</name>
    <name type="synonym">Pyrophorus luminosus</name>
    <dbReference type="NCBI Taxonomy" id="2038154"/>
    <lineage>
        <taxon>Eukaryota</taxon>
        <taxon>Metazoa</taxon>
        <taxon>Ecdysozoa</taxon>
        <taxon>Arthropoda</taxon>
        <taxon>Hexapoda</taxon>
        <taxon>Insecta</taxon>
        <taxon>Pterygota</taxon>
        <taxon>Neoptera</taxon>
        <taxon>Endopterygota</taxon>
        <taxon>Coleoptera</taxon>
        <taxon>Polyphaga</taxon>
        <taxon>Elateriformia</taxon>
        <taxon>Elateroidea</taxon>
        <taxon>Elateridae</taxon>
        <taxon>Agrypninae</taxon>
        <taxon>Pyrophorini</taxon>
        <taxon>Ignelater</taxon>
    </lineage>
</organism>
<dbReference type="AlphaFoldDB" id="A0A8K0CJC3"/>
<evidence type="ECO:0000313" key="3">
    <source>
        <dbReference type="Proteomes" id="UP000801492"/>
    </source>
</evidence>
<name>A0A8K0CJC3_IGNLU</name>
<feature type="region of interest" description="Disordered" evidence="1">
    <location>
        <begin position="84"/>
        <end position="107"/>
    </location>
</feature>
<feature type="compositionally biased region" description="Basic and acidic residues" evidence="1">
    <location>
        <begin position="158"/>
        <end position="183"/>
    </location>
</feature>
<protein>
    <submittedName>
        <fullName evidence="2">Uncharacterized protein</fullName>
    </submittedName>
</protein>
<sequence>MHLRGDQPVQPVDRGLPHSAKKTSCPASVTPRVIISVNGPQFINQRWQTTRHFRREFTSRVLQTEMPSQHRHFSRVGPIIFRPAEDRRPDTTDTTFKEETRKGTASTNQYVQAHRQSLGASLLRFTRGDRVPPGITTPNSSYVNLTWDETTNRSVKKGKTEQEARNKEGRNQKGDTPENRLWI</sequence>
<proteinExistence type="predicted"/>
<evidence type="ECO:0000256" key="1">
    <source>
        <dbReference type="SAM" id="MobiDB-lite"/>
    </source>
</evidence>
<feature type="region of interest" description="Disordered" evidence="1">
    <location>
        <begin position="1"/>
        <end position="27"/>
    </location>
</feature>
<feature type="compositionally biased region" description="Basic and acidic residues" evidence="1">
    <location>
        <begin position="84"/>
        <end position="102"/>
    </location>
</feature>
<keyword evidence="3" id="KW-1185">Reference proteome</keyword>
<feature type="region of interest" description="Disordered" evidence="1">
    <location>
        <begin position="152"/>
        <end position="183"/>
    </location>
</feature>
<dbReference type="EMBL" id="VTPC01088072">
    <property type="protein sequence ID" value="KAF2886322.1"/>
    <property type="molecule type" value="Genomic_DNA"/>
</dbReference>
<dbReference type="Proteomes" id="UP000801492">
    <property type="component" value="Unassembled WGS sequence"/>
</dbReference>
<evidence type="ECO:0000313" key="2">
    <source>
        <dbReference type="EMBL" id="KAF2886322.1"/>
    </source>
</evidence>
<comment type="caution">
    <text evidence="2">The sequence shown here is derived from an EMBL/GenBank/DDBJ whole genome shotgun (WGS) entry which is preliminary data.</text>
</comment>
<gene>
    <name evidence="2" type="ORF">ILUMI_19851</name>
</gene>
<accession>A0A8K0CJC3</accession>